<dbReference type="Pfam" id="PF22022">
    <property type="entry name" value="Phage_int_M"/>
    <property type="match status" value="1"/>
</dbReference>
<dbReference type="InterPro" id="IPR050808">
    <property type="entry name" value="Phage_Integrase"/>
</dbReference>
<dbReference type="InterPro" id="IPR053876">
    <property type="entry name" value="Phage_int_M"/>
</dbReference>
<evidence type="ECO:0000256" key="2">
    <source>
        <dbReference type="ARBA" id="ARBA00022908"/>
    </source>
</evidence>
<dbReference type="InterPro" id="IPR011010">
    <property type="entry name" value="DNA_brk_join_enz"/>
</dbReference>
<evidence type="ECO:0000256" key="1">
    <source>
        <dbReference type="ARBA" id="ARBA00008857"/>
    </source>
</evidence>
<evidence type="ECO:0000259" key="6">
    <source>
        <dbReference type="PROSITE" id="PS51898"/>
    </source>
</evidence>
<dbReference type="AlphaFoldDB" id="A0A1Y6CV69"/>
<dbReference type="InterPro" id="IPR025166">
    <property type="entry name" value="Integrase_DNA_bind_dom"/>
</dbReference>
<dbReference type="InterPro" id="IPR002104">
    <property type="entry name" value="Integrase_catalytic"/>
</dbReference>
<evidence type="ECO:0000256" key="4">
    <source>
        <dbReference type="ARBA" id="ARBA00023172"/>
    </source>
</evidence>
<dbReference type="GO" id="GO:0003677">
    <property type="term" value="F:DNA binding"/>
    <property type="evidence" value="ECO:0007669"/>
    <property type="project" value="UniProtKB-UniRule"/>
</dbReference>
<feature type="domain" description="Core-binding (CB)" evidence="7">
    <location>
        <begin position="97"/>
        <end position="178"/>
    </location>
</feature>
<dbReference type="PROSITE" id="PS51898">
    <property type="entry name" value="TYR_RECOMBINASE"/>
    <property type="match status" value="1"/>
</dbReference>
<dbReference type="PANTHER" id="PTHR30629">
    <property type="entry name" value="PROPHAGE INTEGRASE"/>
    <property type="match status" value="1"/>
</dbReference>
<dbReference type="RefSeq" id="WP_085211546.1">
    <property type="nucleotide sequence ID" value="NZ_FXAM01000001.1"/>
</dbReference>
<accession>A0A1Y6CV69</accession>
<dbReference type="CDD" id="cd00801">
    <property type="entry name" value="INT_P4_C"/>
    <property type="match status" value="1"/>
</dbReference>
<proteinExistence type="inferred from homology"/>
<dbReference type="GO" id="GO:0015074">
    <property type="term" value="P:DNA integration"/>
    <property type="evidence" value="ECO:0007669"/>
    <property type="project" value="UniProtKB-KW"/>
</dbReference>
<dbReference type="PROSITE" id="PS51900">
    <property type="entry name" value="CB"/>
    <property type="match status" value="1"/>
</dbReference>
<dbReference type="InterPro" id="IPR038488">
    <property type="entry name" value="Integrase_DNA-bd_sf"/>
</dbReference>
<sequence>MLTDTACKNAKPKDKPYRLSDEKGLYLEVMPNGSRYWRLKYRFGGKEKRLAFGVYPETTLAQARQKRDEARKLLANSVDPGEQKKAQKAAQADRAANSFEVVAREWYAKHSSNWASAHGERIIRRLERDIFPWLGGRPIADIKAPELLTVLRRIESRGALETAHRAMQNCGQVFRYAVATGRAERDPSGDLKGALPPAKGQHFAAVTEPKQIAELLRAIDAYQGTLPVHCALRLAPLFFVRPGELRQAEWADFDLEAAEWRYTAPKTKTQHIVPLATQALEILRELQPLTGHGRYVFPSARTPNGSRPMSDVALLAALRRMGFGKEEITVHGFRALARTVLDEVLGFRPGFIEHQLAHSVRDPLGRAYNRTAHLPERRKMMQAWADYLDGLKQGAEVVPFKKQA</sequence>
<name>A0A1Y6CV69_9GAMM</name>
<feature type="domain" description="Tyr recombinase" evidence="6">
    <location>
        <begin position="201"/>
        <end position="386"/>
    </location>
</feature>
<dbReference type="Pfam" id="PF13356">
    <property type="entry name" value="Arm-DNA-bind_3"/>
    <property type="match status" value="1"/>
</dbReference>
<dbReference type="Gene3D" id="1.10.443.10">
    <property type="entry name" value="Intergrase catalytic core"/>
    <property type="match status" value="1"/>
</dbReference>
<keyword evidence="2" id="KW-0229">DNA integration</keyword>
<protein>
    <submittedName>
        <fullName evidence="8">Integrase</fullName>
    </submittedName>
</protein>
<evidence type="ECO:0000259" key="7">
    <source>
        <dbReference type="PROSITE" id="PS51900"/>
    </source>
</evidence>
<evidence type="ECO:0000256" key="3">
    <source>
        <dbReference type="ARBA" id="ARBA00023125"/>
    </source>
</evidence>
<dbReference type="OrthoDB" id="9795573at2"/>
<keyword evidence="9" id="KW-1185">Reference proteome</keyword>
<comment type="similarity">
    <text evidence="1">Belongs to the 'phage' integrase family.</text>
</comment>
<dbReference type="SUPFAM" id="SSF56349">
    <property type="entry name" value="DNA breaking-rejoining enzymes"/>
    <property type="match status" value="1"/>
</dbReference>
<dbReference type="EMBL" id="FXAM01000001">
    <property type="protein sequence ID" value="SMF94301.1"/>
    <property type="molecule type" value="Genomic_DNA"/>
</dbReference>
<keyword evidence="4" id="KW-0233">DNA recombination</keyword>
<dbReference type="InterPro" id="IPR013762">
    <property type="entry name" value="Integrase-like_cat_sf"/>
</dbReference>
<reference evidence="8 9" key="1">
    <citation type="submission" date="2016-12" db="EMBL/GenBank/DDBJ databases">
        <authorList>
            <person name="Song W.-J."/>
            <person name="Kurnit D.M."/>
        </authorList>
    </citation>
    <scope>NUCLEOTIDE SEQUENCE [LARGE SCALE GENOMIC DNA]</scope>
    <source>
        <strain evidence="8 9">175</strain>
    </source>
</reference>
<gene>
    <name evidence="8" type="ORF">SAMN02949497_1610</name>
</gene>
<keyword evidence="3 5" id="KW-0238">DNA-binding</keyword>
<dbReference type="InterPro" id="IPR010998">
    <property type="entry name" value="Integrase_recombinase_N"/>
</dbReference>
<dbReference type="Proteomes" id="UP000192923">
    <property type="component" value="Unassembled WGS sequence"/>
</dbReference>
<dbReference type="Pfam" id="PF00589">
    <property type="entry name" value="Phage_integrase"/>
    <property type="match status" value="1"/>
</dbReference>
<evidence type="ECO:0000313" key="9">
    <source>
        <dbReference type="Proteomes" id="UP000192923"/>
    </source>
</evidence>
<evidence type="ECO:0000313" key="8">
    <source>
        <dbReference type="EMBL" id="SMF94301.1"/>
    </source>
</evidence>
<dbReference type="STRING" id="1760988.SAMN02949497_1610"/>
<dbReference type="Gene3D" id="1.10.150.130">
    <property type="match status" value="1"/>
</dbReference>
<dbReference type="GO" id="GO:0006310">
    <property type="term" value="P:DNA recombination"/>
    <property type="evidence" value="ECO:0007669"/>
    <property type="project" value="UniProtKB-KW"/>
</dbReference>
<dbReference type="InterPro" id="IPR044068">
    <property type="entry name" value="CB"/>
</dbReference>
<dbReference type="Gene3D" id="3.30.160.390">
    <property type="entry name" value="Integrase, DNA-binding domain"/>
    <property type="match status" value="1"/>
</dbReference>
<organism evidence="8 9">
    <name type="scientific">Methylomagnum ishizawai</name>
    <dbReference type="NCBI Taxonomy" id="1760988"/>
    <lineage>
        <taxon>Bacteria</taxon>
        <taxon>Pseudomonadati</taxon>
        <taxon>Pseudomonadota</taxon>
        <taxon>Gammaproteobacteria</taxon>
        <taxon>Methylococcales</taxon>
        <taxon>Methylococcaceae</taxon>
        <taxon>Methylomagnum</taxon>
    </lineage>
</organism>
<dbReference type="PANTHER" id="PTHR30629:SF2">
    <property type="entry name" value="PROPHAGE INTEGRASE INTS-RELATED"/>
    <property type="match status" value="1"/>
</dbReference>
<evidence type="ECO:0000256" key="5">
    <source>
        <dbReference type="PROSITE-ProRule" id="PRU01248"/>
    </source>
</evidence>